<evidence type="ECO:0000313" key="3">
    <source>
        <dbReference type="Proteomes" id="UP000051638"/>
    </source>
</evidence>
<sequence length="285" mass="30712">MKRIAKWATIILIIGLIFAGLSAAFGGVRAITYDHGFHIIKTQTQSKQLGRIDQVKINSGAADVTITQGKRAAIKVQGDVTNAAKIRQNDGTLTVNQTKDLPHIGFSSDETIPQIKLTLPKRRLAQLNLSLDSGNLKLQNITTQQLYLDLNGNGFTANQLKVTGNGQITTGGGDVKLTNTTLTKVDSSSSFGNISINNSHLNQSKLSSDDGDIEIENSRLTGITTLATDNGDIALTNSDSTGYHLRSKSGDIHFRDRTQQSSYLKHPTAANRIKATAQTGDIKIE</sequence>
<name>A0A0R2DFT4_9LACO</name>
<comment type="caution">
    <text evidence="2">The sequence shown here is derived from an EMBL/GenBank/DDBJ whole genome shotgun (WGS) entry which is preliminary data.</text>
</comment>
<dbReference type="Pfam" id="PF13349">
    <property type="entry name" value="DUF4097"/>
    <property type="match status" value="1"/>
</dbReference>
<keyword evidence="3" id="KW-1185">Reference proteome</keyword>
<dbReference type="STRING" id="1423796.FC24_GL000333"/>
<feature type="domain" description="DUF4097" evidence="1">
    <location>
        <begin position="52"/>
        <end position="285"/>
    </location>
</feature>
<dbReference type="AlphaFoldDB" id="A0A0R2DFT4"/>
<evidence type="ECO:0000313" key="2">
    <source>
        <dbReference type="EMBL" id="KRM99369.1"/>
    </source>
</evidence>
<gene>
    <name evidence="2" type="ORF">FC24_GL000333</name>
</gene>
<accession>A0A0R2DFT4</accession>
<proteinExistence type="predicted"/>
<dbReference type="Proteomes" id="UP000051638">
    <property type="component" value="Unassembled WGS sequence"/>
</dbReference>
<dbReference type="Gene3D" id="2.160.20.120">
    <property type="match status" value="1"/>
</dbReference>
<dbReference type="RefSeq" id="WP_057873253.1">
    <property type="nucleotide sequence ID" value="NZ_AYYI01000015.1"/>
</dbReference>
<dbReference type="InterPro" id="IPR025164">
    <property type="entry name" value="Toastrack_DUF4097"/>
</dbReference>
<dbReference type="PATRIC" id="fig|1423796.3.peg.345"/>
<protein>
    <recommendedName>
        <fullName evidence="1">DUF4097 domain-containing protein</fullName>
    </recommendedName>
</protein>
<evidence type="ECO:0000259" key="1">
    <source>
        <dbReference type="Pfam" id="PF13349"/>
    </source>
</evidence>
<dbReference type="EMBL" id="AYYI01000015">
    <property type="protein sequence ID" value="KRM99369.1"/>
    <property type="molecule type" value="Genomic_DNA"/>
</dbReference>
<dbReference type="OrthoDB" id="2318810at2"/>
<reference evidence="2 3" key="1">
    <citation type="journal article" date="2015" name="Genome Announc.">
        <title>Expanding the biotechnology potential of lactobacilli through comparative genomics of 213 strains and associated genera.</title>
        <authorList>
            <person name="Sun Z."/>
            <person name="Harris H.M."/>
            <person name="McCann A."/>
            <person name="Guo C."/>
            <person name="Argimon S."/>
            <person name="Zhang W."/>
            <person name="Yang X."/>
            <person name="Jeffery I.B."/>
            <person name="Cooney J.C."/>
            <person name="Kagawa T.F."/>
            <person name="Liu W."/>
            <person name="Song Y."/>
            <person name="Salvetti E."/>
            <person name="Wrobel A."/>
            <person name="Rasinkangas P."/>
            <person name="Parkhill J."/>
            <person name="Rea M.C."/>
            <person name="O'Sullivan O."/>
            <person name="Ritari J."/>
            <person name="Douillard F.P."/>
            <person name="Paul Ross R."/>
            <person name="Yang R."/>
            <person name="Briner A.E."/>
            <person name="Felis G.E."/>
            <person name="de Vos W.M."/>
            <person name="Barrangou R."/>
            <person name="Klaenhammer T.R."/>
            <person name="Caufield P.W."/>
            <person name="Cui Y."/>
            <person name="Zhang H."/>
            <person name="O'Toole P.W."/>
        </authorList>
    </citation>
    <scope>NUCLEOTIDE SEQUENCE [LARGE SCALE GENOMIC DNA]</scope>
    <source>
        <strain evidence="2 3">DSM 20253</strain>
    </source>
</reference>
<organism evidence="2 3">
    <name type="scientific">Loigolactobacillus rennini DSM 20253</name>
    <dbReference type="NCBI Taxonomy" id="1423796"/>
    <lineage>
        <taxon>Bacteria</taxon>
        <taxon>Bacillati</taxon>
        <taxon>Bacillota</taxon>
        <taxon>Bacilli</taxon>
        <taxon>Lactobacillales</taxon>
        <taxon>Lactobacillaceae</taxon>
        <taxon>Loigolactobacillus</taxon>
    </lineage>
</organism>